<sequence length="284" mass="31602">MTDTRWNGEPCTARRITAIVADNDAFPLYWARHLVGTRRHVVEVVYGDQTFYLDDEVDEGWNKVTHGGSPHWTHNNITIDLESIRPREAADGPHCVCGDPIEQTGDPARWTHRPATGKLPLDAHTVRPALDHCSHRGPHPGFTCAEVNQSTPYWNVRWDEEQQAPAIEEDAQRVRASIRPRRTADPDKPCPHDDFDAFVGVHRLTASDTDPTIVGYTADIKVNCRDCGEPFRWIGVPAGTSPRHPACSVDETELHAPLRPASADPDFGLGLPGFAVTYRPSKES</sequence>
<organism evidence="1 2">
    <name type="scientific">Streptomyces coerulescens</name>
    <dbReference type="NCBI Taxonomy" id="29304"/>
    <lineage>
        <taxon>Bacteria</taxon>
        <taxon>Bacillati</taxon>
        <taxon>Actinomycetota</taxon>
        <taxon>Actinomycetes</taxon>
        <taxon>Kitasatosporales</taxon>
        <taxon>Streptomycetaceae</taxon>
        <taxon>Streptomyces</taxon>
    </lineage>
</organism>
<proteinExistence type="predicted"/>
<protein>
    <submittedName>
        <fullName evidence="1">Uncharacterized protein</fullName>
    </submittedName>
</protein>
<accession>A0ABW0CN50</accession>
<dbReference type="EMBL" id="JBHSKM010000019">
    <property type="protein sequence ID" value="MFC5217294.1"/>
    <property type="molecule type" value="Genomic_DNA"/>
</dbReference>
<gene>
    <name evidence="1" type="ORF">ACFPQ9_25990</name>
</gene>
<evidence type="ECO:0000313" key="2">
    <source>
        <dbReference type="Proteomes" id="UP001596263"/>
    </source>
</evidence>
<dbReference type="Proteomes" id="UP001596263">
    <property type="component" value="Unassembled WGS sequence"/>
</dbReference>
<reference evidence="2" key="1">
    <citation type="journal article" date="2019" name="Int. J. Syst. Evol. Microbiol.">
        <title>The Global Catalogue of Microorganisms (GCM) 10K type strain sequencing project: providing services to taxonomists for standard genome sequencing and annotation.</title>
        <authorList>
            <consortium name="The Broad Institute Genomics Platform"/>
            <consortium name="The Broad Institute Genome Sequencing Center for Infectious Disease"/>
            <person name="Wu L."/>
            <person name="Ma J."/>
        </authorList>
    </citation>
    <scope>NUCLEOTIDE SEQUENCE [LARGE SCALE GENOMIC DNA]</scope>
    <source>
        <strain evidence="2">KCTC 42586</strain>
    </source>
</reference>
<dbReference type="RefSeq" id="WP_380857856.1">
    <property type="nucleotide sequence ID" value="NZ_JBHSKM010000019.1"/>
</dbReference>
<keyword evidence="2" id="KW-1185">Reference proteome</keyword>
<evidence type="ECO:0000313" key="1">
    <source>
        <dbReference type="EMBL" id="MFC5217294.1"/>
    </source>
</evidence>
<comment type="caution">
    <text evidence="1">The sequence shown here is derived from an EMBL/GenBank/DDBJ whole genome shotgun (WGS) entry which is preliminary data.</text>
</comment>
<name>A0ABW0CN50_STRCD</name>